<evidence type="ECO:0000259" key="10">
    <source>
        <dbReference type="Pfam" id="PF01755"/>
    </source>
</evidence>
<keyword evidence="8" id="KW-0813">Transport</keyword>
<reference evidence="11" key="1">
    <citation type="journal article" date="2014" name="Genome Announc.">
        <title>Complete sequencing and chromosome-scale genome assembly of the industrial progenitor strain P2niaD18 from the penicillin producer Penicillium chrysogenum.</title>
        <authorList>
            <person name="Specht T."/>
            <person name="Dahlmann T.A."/>
            <person name="Zadra I."/>
            <person name="Kurnsteiner H."/>
            <person name="Kuck U."/>
        </authorList>
    </citation>
    <scope>NUCLEOTIDE SEQUENCE [LARGE SCALE GENOMIC DNA]</scope>
    <source>
        <strain evidence="11">P2niaD18</strain>
    </source>
</reference>
<accession>A0A167Y4P2</accession>
<evidence type="ECO:0000256" key="8">
    <source>
        <dbReference type="RuleBase" id="RU367097"/>
    </source>
</evidence>
<feature type="transmembrane region" description="Helical" evidence="8">
    <location>
        <begin position="713"/>
        <end position="731"/>
    </location>
</feature>
<proteinExistence type="inferred from homology"/>
<keyword evidence="8" id="KW-0762">Sugar transport</keyword>
<evidence type="ECO:0000259" key="9">
    <source>
        <dbReference type="Pfam" id="PF00892"/>
    </source>
</evidence>
<sequence>MGSQLTYKTRKIKIVPIAIAVFLGYVLLSFIIRDTGDTAWPEKLSRFSRSGIRDGDFDRISNTTLGFEHIYAIGLKERTDKRDFLTVSASVTGFEVDWVDGVHSQELQQKALPNGYNLSTIQPNAVGCWRAHMNVLNSVIANSYSSALVLEDDADWDVNIKTQLREFARGLHSLKGDKKVSKQAPYGTDWDLLWIGGCSSRADKNETQFYAIPEDPTVPSVERRHTWFGPLDSWKEVFPEDSTRFIYRAEEGCCTYGYAVTARGAKKILTALAIDHIEAPVDLAMSELCGGTGDRERIECFAPFPNLIGTYRPAGPAFKDSDINSGDQTVHEEQAYNLVYSTRRNIHRLVSGAETVLSQWGEESPWSSGECSEVCCLLHSRMFTFHELRSKLKDAEEWSRNYFKSDKEELGLLEKADDSEFQSLDLSDNEDRGPSKLRLLLCITTNIVSTVSIVFTNKYIFSNESLRNCQMAFACYHFFITGLTLWALSRPFCGAFVAKPVSVHRNVHLVVSMCAQVILQNISLANSSIIFHQLVRLLLTPATALLGFLLYRSVIPKASILPMIVLCGGVGIVFWSDSYSTNTAVTATSKGVICAFTGVVVSAFYTSLVGSYQKKLQVNSMQLLLYQAPMGASLLLCMVPFFDTPPTTTVLSPSLYIAILASGLFACLVNVSQFAVIDAIGPVSSTVIGHLKTCTIVGLGWFLSDHSVSKQSIAGILMALLGMGWYMVAILQGRK</sequence>
<comment type="similarity">
    <text evidence="2 8">Belongs to the TPT transporter family. SLC35D subfamily.</text>
</comment>
<feature type="transmembrane region" description="Helical" evidence="8">
    <location>
        <begin position="623"/>
        <end position="642"/>
    </location>
</feature>
<feature type="transmembrane region" description="Helical" evidence="8">
    <location>
        <begin position="654"/>
        <end position="672"/>
    </location>
</feature>
<evidence type="ECO:0000256" key="2">
    <source>
        <dbReference type="ARBA" id="ARBA00010425"/>
    </source>
</evidence>
<comment type="function">
    <text evidence="1 8">Involved in the import of GDP-mannose from the cytoplasm into the Golgi lumen.</text>
</comment>
<feature type="domain" description="EamA" evidence="9">
    <location>
        <begin position="590"/>
        <end position="723"/>
    </location>
</feature>
<keyword evidence="7 8" id="KW-0472">Membrane</keyword>
<evidence type="ECO:0000256" key="4">
    <source>
        <dbReference type="ARBA" id="ARBA00022692"/>
    </source>
</evidence>
<keyword evidence="4 8" id="KW-0812">Transmembrane</keyword>
<gene>
    <name evidence="11" type="ORF">EN45_037510</name>
</gene>
<feature type="domain" description="Glycosyl transferase family 25" evidence="10">
    <location>
        <begin position="68"/>
        <end position="168"/>
    </location>
</feature>
<feature type="transmembrane region" description="Helical" evidence="8">
    <location>
        <begin position="529"/>
        <end position="551"/>
    </location>
</feature>
<dbReference type="InterPro" id="IPR002654">
    <property type="entry name" value="Glyco_trans_25"/>
</dbReference>
<comment type="subunit">
    <text evidence="3 8">Homooligomer.</text>
</comment>
<evidence type="ECO:0000256" key="1">
    <source>
        <dbReference type="ARBA" id="ARBA00003420"/>
    </source>
</evidence>
<keyword evidence="6 8" id="KW-1133">Transmembrane helix</keyword>
<keyword evidence="8" id="KW-0968">Cytoplasmic vesicle</keyword>
<evidence type="ECO:0000256" key="5">
    <source>
        <dbReference type="ARBA" id="ARBA00022824"/>
    </source>
</evidence>
<dbReference type="InterPro" id="IPR050186">
    <property type="entry name" value="TPT_transporter"/>
</dbReference>
<dbReference type="Proteomes" id="UP000076449">
    <property type="component" value="Chromosome I"/>
</dbReference>
<keyword evidence="5 8" id="KW-0256">Endoplasmic reticulum</keyword>
<evidence type="ECO:0000256" key="7">
    <source>
        <dbReference type="ARBA" id="ARBA00023136"/>
    </source>
</evidence>
<keyword evidence="8" id="KW-0333">Golgi apparatus</keyword>
<feature type="transmembrane region" description="Helical" evidence="8">
    <location>
        <begin position="437"/>
        <end position="457"/>
    </location>
</feature>
<dbReference type="GO" id="GO:0000139">
    <property type="term" value="C:Golgi membrane"/>
    <property type="evidence" value="ECO:0007669"/>
    <property type="project" value="UniProtKB-SubCell"/>
</dbReference>
<dbReference type="EMBL" id="CM002798">
    <property type="protein sequence ID" value="KZN93570.1"/>
    <property type="molecule type" value="Genomic_DNA"/>
</dbReference>
<dbReference type="PANTHER" id="PTHR11132">
    <property type="entry name" value="SOLUTE CARRIER FAMILY 35"/>
    <property type="match status" value="1"/>
</dbReference>
<feature type="transmembrane region" description="Helical" evidence="8">
    <location>
        <begin position="469"/>
        <end position="488"/>
    </location>
</feature>
<evidence type="ECO:0000256" key="6">
    <source>
        <dbReference type="ARBA" id="ARBA00022989"/>
    </source>
</evidence>
<evidence type="ECO:0000313" key="11">
    <source>
        <dbReference type="EMBL" id="KZN93570.1"/>
    </source>
</evidence>
<dbReference type="Pfam" id="PF00892">
    <property type="entry name" value="EamA"/>
    <property type="match status" value="1"/>
</dbReference>
<comment type="subcellular location">
    <subcellularLocation>
        <location evidence="8">Golgi apparatus membrane</location>
        <topology evidence="8">Multi-pass membrane protein</topology>
    </subcellularLocation>
    <subcellularLocation>
        <location evidence="8">Cytoplasmic vesicle membrane</location>
        <topology evidence="8">Multi-pass membrane protein</topology>
    </subcellularLocation>
    <subcellularLocation>
        <location evidence="8">Endoplasmic reticulum membrane</location>
        <topology evidence="8">Multi-pass membrane protein</topology>
    </subcellularLocation>
</comment>
<protein>
    <recommendedName>
        <fullName evidence="8">GDP-mannose transporter</fullName>
        <shortName evidence="8">GMT</shortName>
    </recommendedName>
</protein>
<feature type="transmembrane region" description="Helical" evidence="8">
    <location>
        <begin position="12"/>
        <end position="32"/>
    </location>
</feature>
<dbReference type="GO" id="GO:0005789">
    <property type="term" value="C:endoplasmic reticulum membrane"/>
    <property type="evidence" value="ECO:0007669"/>
    <property type="project" value="UniProtKB-SubCell"/>
</dbReference>
<dbReference type="AlphaFoldDB" id="A0A167Y4P2"/>
<feature type="transmembrane region" description="Helical" evidence="8">
    <location>
        <begin position="558"/>
        <end position="576"/>
    </location>
</feature>
<feature type="transmembrane region" description="Helical" evidence="8">
    <location>
        <begin position="679"/>
        <end position="701"/>
    </location>
</feature>
<name>A0A167Y4P2_PENCH</name>
<dbReference type="GO" id="GO:0030659">
    <property type="term" value="C:cytoplasmic vesicle membrane"/>
    <property type="evidence" value="ECO:0007669"/>
    <property type="project" value="UniProtKB-SubCell"/>
</dbReference>
<dbReference type="Pfam" id="PF01755">
    <property type="entry name" value="Glyco_transf_25"/>
    <property type="match status" value="1"/>
</dbReference>
<dbReference type="CDD" id="cd06532">
    <property type="entry name" value="Glyco_transf_25"/>
    <property type="match status" value="1"/>
</dbReference>
<feature type="transmembrane region" description="Helical" evidence="8">
    <location>
        <begin position="588"/>
        <end position="611"/>
    </location>
</feature>
<dbReference type="InterPro" id="IPR000620">
    <property type="entry name" value="EamA_dom"/>
</dbReference>
<organism evidence="11">
    <name type="scientific">Penicillium chrysogenum</name>
    <name type="common">Penicillium notatum</name>
    <dbReference type="NCBI Taxonomy" id="5076"/>
    <lineage>
        <taxon>Eukaryota</taxon>
        <taxon>Fungi</taxon>
        <taxon>Dikarya</taxon>
        <taxon>Ascomycota</taxon>
        <taxon>Pezizomycotina</taxon>
        <taxon>Eurotiomycetes</taxon>
        <taxon>Eurotiomycetidae</taxon>
        <taxon>Eurotiales</taxon>
        <taxon>Aspergillaceae</taxon>
        <taxon>Penicillium</taxon>
        <taxon>Penicillium chrysogenum species complex</taxon>
    </lineage>
</organism>
<evidence type="ECO:0000256" key="3">
    <source>
        <dbReference type="ARBA" id="ARBA00011182"/>
    </source>
</evidence>